<dbReference type="Proteomes" id="UP000186308">
    <property type="component" value="Unassembled WGS sequence"/>
</dbReference>
<accession>A0A8G2FDM6</accession>
<evidence type="ECO:0000313" key="3">
    <source>
        <dbReference type="Proteomes" id="UP000186308"/>
    </source>
</evidence>
<keyword evidence="3" id="KW-1185">Reference proteome</keyword>
<organism evidence="2 3">
    <name type="scientific">Acidiphilium rubrum</name>
    <dbReference type="NCBI Taxonomy" id="526"/>
    <lineage>
        <taxon>Bacteria</taxon>
        <taxon>Pseudomonadati</taxon>
        <taxon>Pseudomonadota</taxon>
        <taxon>Alphaproteobacteria</taxon>
        <taxon>Acetobacterales</taxon>
        <taxon>Acidocellaceae</taxon>
        <taxon>Acidiphilium</taxon>
    </lineage>
</organism>
<feature type="region of interest" description="Disordered" evidence="1">
    <location>
        <begin position="161"/>
        <end position="211"/>
    </location>
</feature>
<gene>
    <name evidence="2" type="ORF">SAMN05421828_111106</name>
</gene>
<comment type="caution">
    <text evidence="2">The sequence shown here is derived from an EMBL/GenBank/DDBJ whole genome shotgun (WGS) entry which is preliminary data.</text>
</comment>
<sequence length="211" mass="21286">MASRPTPLRLAHAVPAGPGRANTWVAAVLARPLFNPSRRPAPVAAVAGSDAAALPRLTGIMVSPEGRLAIFAPATGEPITVQPGERIGGFTIRGIARDHVSVIGPDGVETVRIAYSDAQGTSVSAAAPSPRATPAAPADMVPPGSLFAMPHVTRTLGGITLDQTPTDLPNAATWSGPPALSQLVPPLRPPPASHPLLPAGKPSTPAGVPAE</sequence>
<dbReference type="OrthoDB" id="7284958at2"/>
<evidence type="ECO:0000313" key="2">
    <source>
        <dbReference type="EMBL" id="SIQ91003.1"/>
    </source>
</evidence>
<name>A0A8G2FDM6_ACIRU</name>
<dbReference type="EMBL" id="FTNE01000011">
    <property type="protein sequence ID" value="SIQ91003.1"/>
    <property type="molecule type" value="Genomic_DNA"/>
</dbReference>
<protein>
    <submittedName>
        <fullName evidence="2">Uncharacterized protein</fullName>
    </submittedName>
</protein>
<reference evidence="2 3" key="1">
    <citation type="submission" date="2017-01" db="EMBL/GenBank/DDBJ databases">
        <authorList>
            <person name="Varghese N."/>
            <person name="Submissions S."/>
        </authorList>
    </citation>
    <scope>NUCLEOTIDE SEQUENCE [LARGE SCALE GENOMIC DNA]</scope>
    <source>
        <strain evidence="2 3">ATCC 35905</strain>
    </source>
</reference>
<proteinExistence type="predicted"/>
<dbReference type="RefSeq" id="WP_029311946.1">
    <property type="nucleotide sequence ID" value="NZ_FTNE01000011.1"/>
</dbReference>
<evidence type="ECO:0000256" key="1">
    <source>
        <dbReference type="SAM" id="MobiDB-lite"/>
    </source>
</evidence>
<dbReference type="AlphaFoldDB" id="A0A8G2FDM6"/>